<keyword evidence="2" id="KW-1185">Reference proteome</keyword>
<organism evidence="1 2">
    <name type="scientific">Nocardia stercoris</name>
    <dbReference type="NCBI Taxonomy" id="2483361"/>
    <lineage>
        <taxon>Bacteria</taxon>
        <taxon>Bacillati</taxon>
        <taxon>Actinomycetota</taxon>
        <taxon>Actinomycetes</taxon>
        <taxon>Mycobacteriales</taxon>
        <taxon>Nocardiaceae</taxon>
        <taxon>Nocardia</taxon>
    </lineage>
</organism>
<comment type="caution">
    <text evidence="1">The sequence shown here is derived from an EMBL/GenBank/DDBJ whole genome shotgun (WGS) entry which is preliminary data.</text>
</comment>
<sequence length="178" mass="19467">MWRKLNRIDSAVLCGCRAVIVPGAGECPPGGLHCPQAPAVPESSNEAKDSVMPVLPWTAGSHRPAAADQLHVLTSRLPLTRFTDVPRFLYWTLRIRRQLATAPGCVGYTLDAKLLRKTFWTLSAWSDKQAMDTFAGSGTHAAMLADMRGRLGEANFVETRATPDQLPLSWAEARTRIG</sequence>
<proteinExistence type="predicted"/>
<dbReference type="EMBL" id="RFFH01000005">
    <property type="protein sequence ID" value="RMI32259.1"/>
    <property type="molecule type" value="Genomic_DNA"/>
</dbReference>
<dbReference type="SUPFAM" id="SSF54909">
    <property type="entry name" value="Dimeric alpha+beta barrel"/>
    <property type="match status" value="1"/>
</dbReference>
<reference evidence="1 2" key="1">
    <citation type="submission" date="2018-10" db="EMBL/GenBank/DDBJ databases">
        <title>Isolation from cow dung.</title>
        <authorList>
            <person name="Ling L."/>
        </authorList>
    </citation>
    <scope>NUCLEOTIDE SEQUENCE [LARGE SCALE GENOMIC DNA]</scope>
    <source>
        <strain evidence="1 2">NEAU-LL90</strain>
    </source>
</reference>
<protein>
    <submittedName>
        <fullName evidence="1">DUF3291 domain-containing protein</fullName>
    </submittedName>
</protein>
<dbReference type="AlphaFoldDB" id="A0A3M2L3G5"/>
<accession>A0A3M2L3G5</accession>
<dbReference type="InterPro" id="IPR011008">
    <property type="entry name" value="Dimeric_a/b-barrel"/>
</dbReference>
<name>A0A3M2L3G5_9NOCA</name>
<evidence type="ECO:0000313" key="2">
    <source>
        <dbReference type="Proteomes" id="UP000279275"/>
    </source>
</evidence>
<gene>
    <name evidence="1" type="ORF">EBN03_14825</name>
</gene>
<evidence type="ECO:0000313" key="1">
    <source>
        <dbReference type="EMBL" id="RMI32259.1"/>
    </source>
</evidence>
<dbReference type="Proteomes" id="UP000279275">
    <property type="component" value="Unassembled WGS sequence"/>
</dbReference>